<dbReference type="GO" id="GO:0022857">
    <property type="term" value="F:transmembrane transporter activity"/>
    <property type="evidence" value="ECO:0007669"/>
    <property type="project" value="TreeGrafter"/>
</dbReference>
<dbReference type="EMBL" id="CP159289">
    <property type="protein sequence ID" value="XCH23750.1"/>
    <property type="molecule type" value="Genomic_DNA"/>
</dbReference>
<feature type="domain" description="MacB-like periplasmic core" evidence="8">
    <location>
        <begin position="100"/>
        <end position="322"/>
    </location>
</feature>
<keyword evidence="4 6" id="KW-1133">Transmembrane helix</keyword>
<accession>A0AAU8FI39</accession>
<feature type="transmembrane region" description="Helical" evidence="6">
    <location>
        <begin position="841"/>
        <end position="863"/>
    </location>
</feature>
<feature type="transmembrane region" description="Helical" evidence="6">
    <location>
        <begin position="363"/>
        <end position="386"/>
    </location>
</feature>
<evidence type="ECO:0000313" key="9">
    <source>
        <dbReference type="EMBL" id="XCH23750.1"/>
    </source>
</evidence>
<organism evidence="9">
    <name type="scientific">Dyadobacter sp. 676</name>
    <dbReference type="NCBI Taxonomy" id="3088362"/>
    <lineage>
        <taxon>Bacteria</taxon>
        <taxon>Pseudomonadati</taxon>
        <taxon>Bacteroidota</taxon>
        <taxon>Cytophagia</taxon>
        <taxon>Cytophagales</taxon>
        <taxon>Spirosomataceae</taxon>
        <taxon>Dyadobacter</taxon>
    </lineage>
</organism>
<feature type="transmembrane region" description="Helical" evidence="6">
    <location>
        <begin position="411"/>
        <end position="437"/>
    </location>
</feature>
<evidence type="ECO:0000256" key="6">
    <source>
        <dbReference type="SAM" id="Phobius"/>
    </source>
</evidence>
<dbReference type="PANTHER" id="PTHR30572:SF18">
    <property type="entry name" value="ABC-TYPE MACROLIDE FAMILY EXPORT SYSTEM PERMEASE COMPONENT 2"/>
    <property type="match status" value="1"/>
</dbReference>
<dbReference type="PANTHER" id="PTHR30572">
    <property type="entry name" value="MEMBRANE COMPONENT OF TRANSPORTER-RELATED"/>
    <property type="match status" value="1"/>
</dbReference>
<dbReference type="AlphaFoldDB" id="A0AAU8FI39"/>
<evidence type="ECO:0000259" key="7">
    <source>
        <dbReference type="Pfam" id="PF02687"/>
    </source>
</evidence>
<feature type="transmembrane region" description="Helical" evidence="6">
    <location>
        <begin position="509"/>
        <end position="529"/>
    </location>
</feature>
<keyword evidence="5 6" id="KW-0472">Membrane</keyword>
<evidence type="ECO:0000256" key="4">
    <source>
        <dbReference type="ARBA" id="ARBA00022989"/>
    </source>
</evidence>
<evidence type="ECO:0000256" key="3">
    <source>
        <dbReference type="ARBA" id="ARBA00022692"/>
    </source>
</evidence>
<gene>
    <name evidence="9" type="ORF">ABV298_26120</name>
</gene>
<dbReference type="NCBIfam" id="NF038404">
    <property type="entry name" value="perm_prefix_2"/>
    <property type="match status" value="1"/>
</dbReference>
<feature type="domain" description="ABC3 transporter permease C-terminal" evidence="7">
    <location>
        <begin position="371"/>
        <end position="487"/>
    </location>
</feature>
<name>A0AAU8FI39_9BACT</name>
<dbReference type="InterPro" id="IPR025857">
    <property type="entry name" value="MacB_PCD"/>
</dbReference>
<feature type="domain" description="MacB-like periplasmic core" evidence="8">
    <location>
        <begin position="555"/>
        <end position="683"/>
    </location>
</feature>
<evidence type="ECO:0000256" key="1">
    <source>
        <dbReference type="ARBA" id="ARBA00004651"/>
    </source>
</evidence>
<evidence type="ECO:0000256" key="2">
    <source>
        <dbReference type="ARBA" id="ARBA00022475"/>
    </source>
</evidence>
<dbReference type="RefSeq" id="WP_353719074.1">
    <property type="nucleotide sequence ID" value="NZ_CP159289.1"/>
</dbReference>
<evidence type="ECO:0000259" key="8">
    <source>
        <dbReference type="Pfam" id="PF12704"/>
    </source>
</evidence>
<feature type="transmembrane region" description="Helical" evidence="6">
    <location>
        <begin position="98"/>
        <end position="121"/>
    </location>
</feature>
<feature type="transmembrane region" description="Helical" evidence="6">
    <location>
        <begin position="457"/>
        <end position="483"/>
    </location>
</feature>
<proteinExistence type="predicted"/>
<feature type="transmembrane region" description="Helical" evidence="6">
    <location>
        <begin position="802"/>
        <end position="829"/>
    </location>
</feature>
<evidence type="ECO:0000256" key="5">
    <source>
        <dbReference type="ARBA" id="ARBA00023136"/>
    </source>
</evidence>
<protein>
    <submittedName>
        <fullName evidence="9">ABC transporter permease</fullName>
    </submittedName>
</protein>
<dbReference type="GO" id="GO:0005886">
    <property type="term" value="C:plasma membrane"/>
    <property type="evidence" value="ECO:0007669"/>
    <property type="project" value="UniProtKB-SubCell"/>
</dbReference>
<dbReference type="InterPro" id="IPR003838">
    <property type="entry name" value="ABC3_permease_C"/>
</dbReference>
<sequence length="882" mass="99123">MKTPAHDPQPPKWATAFLRWYCRPRLLEDLEGDLYEYFMRNVRDKGPRRARLIYLIDVIKFLRPYTIRKIEPFTFLAHFIMLGSYFKTSRRNLVRNKLFSFINIVGLAVSMSVGLLVIAIVNDLLSYDDFHKKKDRIYRVITRHQSDGQPPMDLASTSIRVAQRLRADVPGIEDFTVMRNGFSGDARVEQNTFPLEASWADQSFFKIMTFPLVAGDPATALKEPYSLVLTEKTALKLFGNTDVVGRTVRFDTLDYQVTGVARDVPQLSHIRFDALVSFATADATLGKKQDGFYNWDNVWSNYTYITLPKSGNIAGIQRALDQISAEENKALLHKKVTLSLQPFADIALGRKLSNNMGPRVEPVTLWILAGLAFVIILSACFNYTNLSVARSLRRSREVGVRKIIGAHRSHVLGQFITESVIIAFLALLFSFGLYLFLRREFLALDPHIPQIFALGLSFRSVLCFIALAACTGLAAGFFPAVFFSRINALSVMKDASGIRVFRHVGLRRVLIVAQYSLSLIFIATTLVGYSQYKSFLHFDLGFNTENILNIKLLGADATALKKELAEIPGVRQISQSSMITSVGTMYGFDVKYWQDGAPQPADSALVWVNTVDENYLPIHRHKLLAGHNFALRPEKGNESELIVNEQVLKRFNIGGRDPHKALGHIIEVEGRKLTIVGVLKDFHYGTVENKIEPVMFRYSKSEPWGYLNLLIASTDLENTMDKIESAWKRFDKVHPLKANFYDEQIEEAYSEFSMMIKVIGFLAFLAICIASLGLFGMVVFTTETKLKEISIRKVLGASEPGLVYLLCRGFLTLLAIAAVIALPVTYLLFDKILLTRFVYRQPIGIAELIGGTLAVMVLALIMIGSQTAKAARTNPAKILKSE</sequence>
<reference evidence="9" key="1">
    <citation type="submission" date="2024-06" db="EMBL/GenBank/DDBJ databases">
        <title>Sequencing and assembly of the genome of Dyadobacter sp. strain 676, a symbiont of Cyamopsis tetragonoloba.</title>
        <authorList>
            <person name="Guro P."/>
            <person name="Sazanova A."/>
            <person name="Kuznetsova I."/>
            <person name="Belimov A."/>
            <person name="Safronova V."/>
        </authorList>
    </citation>
    <scope>NUCLEOTIDE SEQUENCE</scope>
    <source>
        <strain evidence="9">676</strain>
    </source>
</reference>
<dbReference type="InterPro" id="IPR047699">
    <property type="entry name" value="Permease_put_prefix"/>
</dbReference>
<dbReference type="InterPro" id="IPR050250">
    <property type="entry name" value="Macrolide_Exporter_MacB"/>
</dbReference>
<dbReference type="Pfam" id="PF02687">
    <property type="entry name" value="FtsX"/>
    <property type="match status" value="2"/>
</dbReference>
<comment type="subcellular location">
    <subcellularLocation>
        <location evidence="1">Cell membrane</location>
        <topology evidence="1">Multi-pass membrane protein</topology>
    </subcellularLocation>
</comment>
<feature type="transmembrane region" description="Helical" evidence="6">
    <location>
        <begin position="758"/>
        <end position="781"/>
    </location>
</feature>
<keyword evidence="3 6" id="KW-0812">Transmembrane</keyword>
<dbReference type="Pfam" id="PF12704">
    <property type="entry name" value="MacB_PCD"/>
    <property type="match status" value="2"/>
</dbReference>
<feature type="domain" description="ABC3 transporter permease C-terminal" evidence="7">
    <location>
        <begin position="761"/>
        <end position="875"/>
    </location>
</feature>
<keyword evidence="2" id="KW-1003">Cell membrane</keyword>